<keyword evidence="4" id="KW-0804">Transcription</keyword>
<gene>
    <name evidence="6" type="ORF">PSUM_04025</name>
</gene>
<dbReference type="InterPro" id="IPR000843">
    <property type="entry name" value="HTH_LacI"/>
</dbReference>
<evidence type="ECO:0000256" key="2">
    <source>
        <dbReference type="ARBA" id="ARBA00023015"/>
    </source>
</evidence>
<dbReference type="PROSITE" id="PS50932">
    <property type="entry name" value="HTH_LACI_2"/>
    <property type="match status" value="1"/>
</dbReference>
<evidence type="ECO:0000256" key="1">
    <source>
        <dbReference type="ARBA" id="ARBA00022491"/>
    </source>
</evidence>
<keyword evidence="7" id="KW-1185">Reference proteome</keyword>
<dbReference type="Gene3D" id="3.40.50.2300">
    <property type="match status" value="2"/>
</dbReference>
<dbReference type="Pfam" id="PF00356">
    <property type="entry name" value="LacI"/>
    <property type="match status" value="1"/>
</dbReference>
<dbReference type="SUPFAM" id="SSF53822">
    <property type="entry name" value="Periplasmic binding protein-like I"/>
    <property type="match status" value="1"/>
</dbReference>
<comment type="caution">
    <text evidence="6">The sequence shown here is derived from an EMBL/GenBank/DDBJ whole genome shotgun (WGS) entry which is preliminary data.</text>
</comment>
<dbReference type="InterPro" id="IPR028082">
    <property type="entry name" value="Peripla_BP_I"/>
</dbReference>
<proteinExistence type="predicted"/>
<dbReference type="Gene3D" id="1.10.260.40">
    <property type="entry name" value="lambda repressor-like DNA-binding domains"/>
    <property type="match status" value="1"/>
</dbReference>
<dbReference type="Pfam" id="PF00532">
    <property type="entry name" value="Peripla_BP_1"/>
    <property type="match status" value="1"/>
</dbReference>
<dbReference type="SMART" id="SM00354">
    <property type="entry name" value="HTH_LACI"/>
    <property type="match status" value="1"/>
</dbReference>
<dbReference type="RefSeq" id="WP_083349034.1">
    <property type="nucleotide sequence ID" value="NZ_CP044409.1"/>
</dbReference>
<keyword evidence="2" id="KW-0805">Transcription regulation</keyword>
<keyword evidence="1" id="KW-0678">Repressor</keyword>
<dbReference type="PANTHER" id="PTHR30146">
    <property type="entry name" value="LACI-RELATED TRANSCRIPTIONAL REPRESSOR"/>
    <property type="match status" value="1"/>
</dbReference>
<reference evidence="6 7" key="1">
    <citation type="submission" date="2017-06" db="EMBL/GenBank/DDBJ databases">
        <authorList>
            <person name="Furmanczyk E.M."/>
        </authorList>
    </citation>
    <scope>NUCLEOTIDE SEQUENCE [LARGE SCALE GENOMIC DNA]</scope>
    <source>
        <strain evidence="6 7">DSM 16611</strain>
    </source>
</reference>
<dbReference type="InterPro" id="IPR001761">
    <property type="entry name" value="Peripla_BP/Lac1_sug-bd_dom"/>
</dbReference>
<sequence>MKHDSTAGDCCAATNRATVVRVSAKDLAQRIGVATSTVTRAFDAQSRISAKLRVRILAMADELGYRPNAIARSLNQRKTGIVALVVGDMANPFYPALVEELSLQLRQAGRQLLLFVVPPGGDADELLPQLLQYQVDGIVVTAAKLSSHMADICARQGVGLVFMNRRVEDVTVWSVCCDNERMAAEVADYLVGQRRQACAFVSGDPGISTTADRLRGFERGLAAQGQRLVACVEGGYTYEGAREAAARLFSVGQPAIDAVFCANDVMALGVLSYLRINTHLRVPEDVAVVGFDDIRAAAWPENSLTTVHQPLGQMIECALGLLGQGRPGNGANQALHEVPGHLVHRASA</sequence>
<dbReference type="PANTHER" id="PTHR30146:SF148">
    <property type="entry name" value="HTH-TYPE TRANSCRIPTIONAL REPRESSOR PURR-RELATED"/>
    <property type="match status" value="1"/>
</dbReference>
<evidence type="ECO:0000313" key="7">
    <source>
        <dbReference type="Proteomes" id="UP000215455"/>
    </source>
</evidence>
<evidence type="ECO:0000256" key="4">
    <source>
        <dbReference type="ARBA" id="ARBA00023163"/>
    </source>
</evidence>
<protein>
    <submittedName>
        <fullName evidence="6">Transcriptional regulator</fullName>
    </submittedName>
</protein>
<accession>A0ABX4E099</accession>
<feature type="domain" description="HTH lacI-type" evidence="5">
    <location>
        <begin position="22"/>
        <end position="76"/>
    </location>
</feature>
<dbReference type="EMBL" id="NIWU01000001">
    <property type="protein sequence ID" value="OXR35068.1"/>
    <property type="molecule type" value="Genomic_DNA"/>
</dbReference>
<evidence type="ECO:0000259" key="5">
    <source>
        <dbReference type="PROSITE" id="PS50932"/>
    </source>
</evidence>
<dbReference type="InterPro" id="IPR010982">
    <property type="entry name" value="Lambda_DNA-bd_dom_sf"/>
</dbReference>
<organism evidence="6 7">
    <name type="scientific">Pseudomonas umsongensis</name>
    <dbReference type="NCBI Taxonomy" id="198618"/>
    <lineage>
        <taxon>Bacteria</taxon>
        <taxon>Pseudomonadati</taxon>
        <taxon>Pseudomonadota</taxon>
        <taxon>Gammaproteobacteria</taxon>
        <taxon>Pseudomonadales</taxon>
        <taxon>Pseudomonadaceae</taxon>
        <taxon>Pseudomonas</taxon>
    </lineage>
</organism>
<dbReference type="SUPFAM" id="SSF47413">
    <property type="entry name" value="lambda repressor-like DNA-binding domains"/>
    <property type="match status" value="1"/>
</dbReference>
<dbReference type="CDD" id="cd06278">
    <property type="entry name" value="PBP1_LacI-like"/>
    <property type="match status" value="1"/>
</dbReference>
<keyword evidence="3" id="KW-0238">DNA-binding</keyword>
<evidence type="ECO:0000256" key="3">
    <source>
        <dbReference type="ARBA" id="ARBA00023125"/>
    </source>
</evidence>
<dbReference type="Proteomes" id="UP000215455">
    <property type="component" value="Unassembled WGS sequence"/>
</dbReference>
<dbReference type="CDD" id="cd01392">
    <property type="entry name" value="HTH_LacI"/>
    <property type="match status" value="1"/>
</dbReference>
<evidence type="ECO:0000313" key="6">
    <source>
        <dbReference type="EMBL" id="OXR35068.1"/>
    </source>
</evidence>
<name>A0ABX4E099_9PSED</name>